<dbReference type="Proteomes" id="UP000790347">
    <property type="component" value="Unassembled WGS sequence"/>
</dbReference>
<accession>A0A922IFN1</accession>
<protein>
    <submittedName>
        <fullName evidence="1">Uncharacterized protein</fullName>
    </submittedName>
</protein>
<dbReference type="AlphaFoldDB" id="A0A922IFN1"/>
<dbReference type="EMBL" id="ASGP02000001">
    <property type="protein sequence ID" value="KAH9529967.1"/>
    <property type="molecule type" value="Genomic_DNA"/>
</dbReference>
<organism evidence="1 2">
    <name type="scientific">Dermatophagoides farinae</name>
    <name type="common">American house dust mite</name>
    <dbReference type="NCBI Taxonomy" id="6954"/>
    <lineage>
        <taxon>Eukaryota</taxon>
        <taxon>Metazoa</taxon>
        <taxon>Ecdysozoa</taxon>
        <taxon>Arthropoda</taxon>
        <taxon>Chelicerata</taxon>
        <taxon>Arachnida</taxon>
        <taxon>Acari</taxon>
        <taxon>Acariformes</taxon>
        <taxon>Sarcoptiformes</taxon>
        <taxon>Astigmata</taxon>
        <taxon>Psoroptidia</taxon>
        <taxon>Analgoidea</taxon>
        <taxon>Pyroglyphidae</taxon>
        <taxon>Dermatophagoidinae</taxon>
        <taxon>Dermatophagoides</taxon>
    </lineage>
</organism>
<gene>
    <name evidence="1" type="ORF">DERF_003815</name>
</gene>
<sequence>MYDHHQSSSLMLTENHHIGWKMDRLPLKKRIIRYANFACSSSSSSSSLISTIAITDNIGNWFIR</sequence>
<reference evidence="1" key="2">
    <citation type="journal article" date="2022" name="Res Sq">
        <title>Comparative Genomics Reveals Insights into the Divergent Evolution of Astigmatic Mites and Household Pest Adaptations.</title>
        <authorList>
            <person name="Xiong Q."/>
            <person name="Wan A.T.-Y."/>
            <person name="Liu X.-Y."/>
            <person name="Fung C.S.-H."/>
            <person name="Xiao X."/>
            <person name="Malainual N."/>
            <person name="Hou J."/>
            <person name="Wang L."/>
            <person name="Wang M."/>
            <person name="Yang K."/>
            <person name="Cui Y."/>
            <person name="Leung E."/>
            <person name="Nong W."/>
            <person name="Shin S.-K."/>
            <person name="Au S."/>
            <person name="Jeong K.Y."/>
            <person name="Chew F.T."/>
            <person name="Hui J."/>
            <person name="Leung T.F."/>
            <person name="Tungtrongchitr A."/>
            <person name="Zhong N."/>
            <person name="Liu Z."/>
            <person name="Tsui S."/>
        </authorList>
    </citation>
    <scope>NUCLEOTIDE SEQUENCE</scope>
    <source>
        <strain evidence="1">Derf</strain>
        <tissue evidence="1">Whole organism</tissue>
    </source>
</reference>
<keyword evidence="2" id="KW-1185">Reference proteome</keyword>
<name>A0A922IFN1_DERFA</name>
<comment type="caution">
    <text evidence="1">The sequence shown here is derived from an EMBL/GenBank/DDBJ whole genome shotgun (WGS) entry which is preliminary data.</text>
</comment>
<evidence type="ECO:0000313" key="1">
    <source>
        <dbReference type="EMBL" id="KAH9529967.1"/>
    </source>
</evidence>
<proteinExistence type="predicted"/>
<evidence type="ECO:0000313" key="2">
    <source>
        <dbReference type="Proteomes" id="UP000790347"/>
    </source>
</evidence>
<reference evidence="1" key="1">
    <citation type="submission" date="2013-05" db="EMBL/GenBank/DDBJ databases">
        <authorList>
            <person name="Yim A.K.Y."/>
            <person name="Chan T.F."/>
            <person name="Ji K.M."/>
            <person name="Liu X.Y."/>
            <person name="Zhou J.W."/>
            <person name="Li R.Q."/>
            <person name="Yang K.Y."/>
            <person name="Li J."/>
            <person name="Li M."/>
            <person name="Law P.T.W."/>
            <person name="Wu Y.L."/>
            <person name="Cai Z.L."/>
            <person name="Qin H."/>
            <person name="Bao Y."/>
            <person name="Leung R.K.K."/>
            <person name="Ng P.K.S."/>
            <person name="Zou J."/>
            <person name="Zhong X.J."/>
            <person name="Ran P.X."/>
            <person name="Zhong N.S."/>
            <person name="Liu Z.G."/>
            <person name="Tsui S.K.W."/>
        </authorList>
    </citation>
    <scope>NUCLEOTIDE SEQUENCE</scope>
    <source>
        <strain evidence="1">Derf</strain>
        <tissue evidence="1">Whole organism</tissue>
    </source>
</reference>